<dbReference type="RefSeq" id="WP_273704621.1">
    <property type="nucleotide sequence ID" value="NZ_JDST02000058.1"/>
</dbReference>
<dbReference type="Pfam" id="PF03781">
    <property type="entry name" value="FGE-sulfatase"/>
    <property type="match status" value="1"/>
</dbReference>
<dbReference type="InterPro" id="IPR051043">
    <property type="entry name" value="Sulfatase_Mod_Factor_Kinase"/>
</dbReference>
<keyword evidence="2" id="KW-0418">Kinase</keyword>
<protein>
    <submittedName>
        <fullName evidence="2">Serine/threonine-protein kinase pkn1</fullName>
        <ecNumber evidence="2">2.7.11.1</ecNumber>
    </submittedName>
</protein>
<dbReference type="InterPro" id="IPR005532">
    <property type="entry name" value="SUMF_dom"/>
</dbReference>
<feature type="domain" description="Sulfatase-modifying factor enzyme-like" evidence="1">
    <location>
        <begin position="874"/>
        <end position="1091"/>
    </location>
</feature>
<dbReference type="EMBL" id="JDST02000058">
    <property type="protein sequence ID" value="KFB76294.1"/>
    <property type="molecule type" value="Genomic_DNA"/>
</dbReference>
<name>A0A080MGC2_9PROT</name>
<dbReference type="GO" id="GO:0004674">
    <property type="term" value="F:protein serine/threonine kinase activity"/>
    <property type="evidence" value="ECO:0007669"/>
    <property type="project" value="UniProtKB-EC"/>
</dbReference>
<dbReference type="Gene3D" id="3.40.50.300">
    <property type="entry name" value="P-loop containing nucleotide triphosphate hydrolases"/>
    <property type="match status" value="1"/>
</dbReference>
<evidence type="ECO:0000313" key="2">
    <source>
        <dbReference type="EMBL" id="KFB76294.1"/>
    </source>
</evidence>
<dbReference type="InterPro" id="IPR027417">
    <property type="entry name" value="P-loop_NTPase"/>
</dbReference>
<dbReference type="PANTHER" id="PTHR23150">
    <property type="entry name" value="SULFATASE MODIFYING FACTOR 1, 2"/>
    <property type="match status" value="1"/>
</dbReference>
<gene>
    <name evidence="2" type="primary">pkn1_11</name>
    <name evidence="2" type="ORF">AW06_002612</name>
</gene>
<evidence type="ECO:0000313" key="3">
    <source>
        <dbReference type="Proteomes" id="UP000021315"/>
    </source>
</evidence>
<keyword evidence="3" id="KW-1185">Reference proteome</keyword>
<dbReference type="EC" id="2.7.11.1" evidence="2"/>
<reference evidence="2" key="1">
    <citation type="submission" date="2014-02" db="EMBL/GenBank/DDBJ databases">
        <title>Expanding our view of genomic diversity in Candidatus Accumulibacter clades.</title>
        <authorList>
            <person name="Skennerton C.T."/>
            <person name="Barr J.J."/>
            <person name="Slater F.R."/>
            <person name="Bond P.L."/>
            <person name="Tyson G.W."/>
        </authorList>
    </citation>
    <scope>NUCLEOTIDE SEQUENCE [LARGE SCALE GENOMIC DNA]</scope>
</reference>
<keyword evidence="2" id="KW-0808">Transferase</keyword>
<dbReference type="PANTHER" id="PTHR23150:SF19">
    <property type="entry name" value="FORMYLGLYCINE-GENERATING ENZYME"/>
    <property type="match status" value="1"/>
</dbReference>
<dbReference type="AlphaFoldDB" id="A0A080MGC2"/>
<dbReference type="STRING" id="1453999.AW06_002612"/>
<organism evidence="2 3">
    <name type="scientific">Candidatus Accumulibacter cognatus</name>
    <dbReference type="NCBI Taxonomy" id="2954383"/>
    <lineage>
        <taxon>Bacteria</taxon>
        <taxon>Pseudomonadati</taxon>
        <taxon>Pseudomonadota</taxon>
        <taxon>Betaproteobacteria</taxon>
        <taxon>Candidatus Accumulibacter</taxon>
    </lineage>
</organism>
<proteinExistence type="predicted"/>
<dbReference type="SUPFAM" id="SSF56436">
    <property type="entry name" value="C-type lectin-like"/>
    <property type="match status" value="1"/>
</dbReference>
<dbReference type="Gene3D" id="3.90.1580.10">
    <property type="entry name" value="paralog of FGE (formylglycine-generating enzyme)"/>
    <property type="match status" value="1"/>
</dbReference>
<dbReference type="Proteomes" id="UP000021315">
    <property type="component" value="Unassembled WGS sequence"/>
</dbReference>
<dbReference type="InterPro" id="IPR042095">
    <property type="entry name" value="SUMF_sf"/>
</dbReference>
<comment type="caution">
    <text evidence="2">The sequence shown here is derived from an EMBL/GenBank/DDBJ whole genome shotgun (WGS) entry which is preliminary data.</text>
</comment>
<dbReference type="GO" id="GO:0120147">
    <property type="term" value="F:formylglycine-generating oxidase activity"/>
    <property type="evidence" value="ECO:0007669"/>
    <property type="project" value="TreeGrafter"/>
</dbReference>
<sequence>MIITRKIFLASSQELEDDRRQFEIFIARENKSWVKQGVELELVLWEDFLDAVSRTRLQDEYNEAVRSCDLFVLLFFTKVGPYTAEEFAVAYEHFQATGKPLLYTYFKDAPHNAARADLLSLWAFQDKLEALRHFPTKYSNVDQLKLHFRQQLDKLAANGFGDSPPDRAAPTAPGGGSFEALLTGDGAIAQGAGAIAVAAGGQFTQIVKKKVQRRDKSADDRAIIADYLAALASELSGLKLGEIDVAASDARREPLQLADVYVPLATHLRLPAQMTLAQWLASDRQRTHGERADLETAAHDSRPVPALEALAQHRQLTLLGAAGSGKSTFGASVLLTLAQAWPGQADRLVDLGDSWTHGALLPVRVVLRRFAEALPAGGTPSCAGDLWAFIGRSLDAAGYGLSPATCQTIRRVARDQGALFLFDGLDECGSEAACRRVLGAVEEFMRSAGRHCGFLLTARPYAWPGGADPAQGVYALADLDDEQIEQFIRAWYAALAKRQWLSPGDAGRKCDDLLAARQRPDLRPLAQNPLLLTLMASLHANRGRLPDDRADLYDDSIHLLLLRWNRQIGADQALLDALAIPTLKLADLRGVLEELAFAVHAGSAVGPVVLHAGPAAAGAPADIGEGRLLAAFRPLLQGSLDKAAIVVDYIEKRAGLLVGQGFRNGERQFAFPHRSFQEFLAACHLAARPDFATECARLARQAPGHWQLVLPLAARLAKAERGASAADELIGGQAVADCRRQRPVVAVDWTCALLAGRQLLEIGVGAIRQRERTAAIAARVAGWLAASLPLHPGDGGVTRTLRAQAGDVLAQLGDPRFDAQRFFLPADDGLGFVRVAADPGFMIGTRPGDRERVSRIVGYRVPDDEINDALTPTPEFYIARHPVTVAQFRAFVEATGYPIGNSDALRDPDSRPVRRVSWDEALAWCGWLTEVLATSGVFAGHPIASLVREHAWRVALPSELEWEKAARGGLAGAVFPWGDEADPERANYDAAEINDSSAVGCFPANGFGLYDLAGNVWEWTRSLLGDDWEKPTFAYPYEANDPRREALDAADGILRVVRGGSWSDHRVNARCAYRYWDLPGSRFDFLGFRVVLRSSPVP</sequence>
<dbReference type="InterPro" id="IPR016187">
    <property type="entry name" value="CTDL_fold"/>
</dbReference>
<accession>A0A080MGC2</accession>
<evidence type="ECO:0000259" key="1">
    <source>
        <dbReference type="Pfam" id="PF03781"/>
    </source>
</evidence>